<feature type="transmembrane region" description="Helical" evidence="2">
    <location>
        <begin position="161"/>
        <end position="182"/>
    </location>
</feature>
<keyword evidence="2" id="KW-0472">Membrane</keyword>
<keyword evidence="2" id="KW-1133">Transmembrane helix</keyword>
<name>A0ABQ9P677_9PEZI</name>
<keyword evidence="5" id="KW-1185">Reference proteome</keyword>
<dbReference type="InterPro" id="IPR000073">
    <property type="entry name" value="AB_hydrolase_1"/>
</dbReference>
<dbReference type="EMBL" id="JAPDRL010000002">
    <property type="protein sequence ID" value="KAJ9669491.1"/>
    <property type="molecule type" value="Genomic_DNA"/>
</dbReference>
<sequence>MSLFNNPLQYHAPTTPPLHPLPPHITRLSVSTPNGTLELLHAPPAHSSSPRPSSLFFVHGGSGSAAVWLEYMTFFSQHNIPCYALSLRGHGGSFYPSFLRMLYATFKSDLADDLVAGIEFAERREKEMGAEDGRVVLVGHSSGGGLSQDVLSRGRVRVKGLVLMAAVPGFGSIGVYTNWWTLDPWFSLRMLLHGWHPKSPLSSTALVKRVFFCDEMPESRVQEFEKQMSIYESFWWPVGMMYHFASAAAVVSNIVGWGTGSGQRVLVLAGEKDRLMTADVMEKLAEFYRGGVEELVRGKKIEAEAEEVRVEKDGRSRGLGVRLATVEGAGHHLQNDLQWEDGAGQVLDFYQQL</sequence>
<protein>
    <recommendedName>
        <fullName evidence="3">AB hydrolase-1 domain-containing protein</fullName>
    </recommendedName>
</protein>
<evidence type="ECO:0000259" key="3">
    <source>
        <dbReference type="Pfam" id="PF12697"/>
    </source>
</evidence>
<dbReference type="Gene3D" id="3.40.50.1820">
    <property type="entry name" value="alpha/beta hydrolase"/>
    <property type="match status" value="1"/>
</dbReference>
<dbReference type="PANTHER" id="PTHR42886:SF29">
    <property type="entry name" value="PUMMELIG, ISOFORM A"/>
    <property type="match status" value="1"/>
</dbReference>
<proteinExistence type="inferred from homology"/>
<dbReference type="PANTHER" id="PTHR42886">
    <property type="entry name" value="RE40534P-RELATED"/>
    <property type="match status" value="1"/>
</dbReference>
<keyword evidence="2" id="KW-0812">Transmembrane</keyword>
<feature type="transmembrane region" description="Helical" evidence="2">
    <location>
        <begin position="234"/>
        <end position="255"/>
    </location>
</feature>
<comment type="similarity">
    <text evidence="1">Belongs to the peptidase S33 family. ABHD4/ABHD5 subfamily.</text>
</comment>
<evidence type="ECO:0000313" key="5">
    <source>
        <dbReference type="Proteomes" id="UP001172684"/>
    </source>
</evidence>
<dbReference type="Pfam" id="PF12697">
    <property type="entry name" value="Abhydrolase_6"/>
    <property type="match status" value="1"/>
</dbReference>
<evidence type="ECO:0000313" key="4">
    <source>
        <dbReference type="EMBL" id="KAJ9669491.1"/>
    </source>
</evidence>
<evidence type="ECO:0000256" key="2">
    <source>
        <dbReference type="SAM" id="Phobius"/>
    </source>
</evidence>
<organism evidence="4 5">
    <name type="scientific">Coniosporium apollinis</name>
    <dbReference type="NCBI Taxonomy" id="61459"/>
    <lineage>
        <taxon>Eukaryota</taxon>
        <taxon>Fungi</taxon>
        <taxon>Dikarya</taxon>
        <taxon>Ascomycota</taxon>
        <taxon>Pezizomycotina</taxon>
        <taxon>Dothideomycetes</taxon>
        <taxon>Dothideomycetes incertae sedis</taxon>
        <taxon>Coniosporium</taxon>
    </lineage>
</organism>
<evidence type="ECO:0000256" key="1">
    <source>
        <dbReference type="ARBA" id="ARBA00038097"/>
    </source>
</evidence>
<feature type="domain" description="AB hydrolase-1" evidence="3">
    <location>
        <begin position="55"/>
        <end position="331"/>
    </location>
</feature>
<accession>A0ABQ9P677</accession>
<dbReference type="SUPFAM" id="SSF53474">
    <property type="entry name" value="alpha/beta-Hydrolases"/>
    <property type="match status" value="1"/>
</dbReference>
<reference evidence="4" key="1">
    <citation type="submission" date="2022-10" db="EMBL/GenBank/DDBJ databases">
        <title>Culturing micro-colonial fungi from biological soil crusts in the Mojave desert and describing Neophaeococcomyces mojavensis, and introducing the new genera and species Taxawa tesnikishii.</title>
        <authorList>
            <person name="Kurbessoian T."/>
            <person name="Stajich J.E."/>
        </authorList>
    </citation>
    <scope>NUCLEOTIDE SEQUENCE</scope>
    <source>
        <strain evidence="4">TK_1</strain>
    </source>
</reference>
<comment type="caution">
    <text evidence="4">The sequence shown here is derived from an EMBL/GenBank/DDBJ whole genome shotgun (WGS) entry which is preliminary data.</text>
</comment>
<dbReference type="Proteomes" id="UP001172684">
    <property type="component" value="Unassembled WGS sequence"/>
</dbReference>
<gene>
    <name evidence="4" type="ORF">H2201_000358</name>
</gene>
<dbReference type="InterPro" id="IPR029058">
    <property type="entry name" value="AB_hydrolase_fold"/>
</dbReference>